<organism evidence="1 2">
    <name type="scientific">Lophiostoma macrostomum CBS 122681</name>
    <dbReference type="NCBI Taxonomy" id="1314788"/>
    <lineage>
        <taxon>Eukaryota</taxon>
        <taxon>Fungi</taxon>
        <taxon>Dikarya</taxon>
        <taxon>Ascomycota</taxon>
        <taxon>Pezizomycotina</taxon>
        <taxon>Dothideomycetes</taxon>
        <taxon>Pleosporomycetidae</taxon>
        <taxon>Pleosporales</taxon>
        <taxon>Lophiostomataceae</taxon>
        <taxon>Lophiostoma</taxon>
    </lineage>
</organism>
<evidence type="ECO:0000313" key="1">
    <source>
        <dbReference type="EMBL" id="KAF2647439.1"/>
    </source>
</evidence>
<gene>
    <name evidence="1" type="ORF">K491DRAFT_685525</name>
</gene>
<reference evidence="1" key="1">
    <citation type="journal article" date="2020" name="Stud. Mycol.">
        <title>101 Dothideomycetes genomes: a test case for predicting lifestyles and emergence of pathogens.</title>
        <authorList>
            <person name="Haridas S."/>
            <person name="Albert R."/>
            <person name="Binder M."/>
            <person name="Bloem J."/>
            <person name="Labutti K."/>
            <person name="Salamov A."/>
            <person name="Andreopoulos B."/>
            <person name="Baker S."/>
            <person name="Barry K."/>
            <person name="Bills G."/>
            <person name="Bluhm B."/>
            <person name="Cannon C."/>
            <person name="Castanera R."/>
            <person name="Culley D."/>
            <person name="Daum C."/>
            <person name="Ezra D."/>
            <person name="Gonzalez J."/>
            <person name="Henrissat B."/>
            <person name="Kuo A."/>
            <person name="Liang C."/>
            <person name="Lipzen A."/>
            <person name="Lutzoni F."/>
            <person name="Magnuson J."/>
            <person name="Mondo S."/>
            <person name="Nolan M."/>
            <person name="Ohm R."/>
            <person name="Pangilinan J."/>
            <person name="Park H.-J."/>
            <person name="Ramirez L."/>
            <person name="Alfaro M."/>
            <person name="Sun H."/>
            <person name="Tritt A."/>
            <person name="Yoshinaga Y."/>
            <person name="Zwiers L.-H."/>
            <person name="Turgeon B."/>
            <person name="Goodwin S."/>
            <person name="Spatafora J."/>
            <person name="Crous P."/>
            <person name="Grigoriev I."/>
        </authorList>
    </citation>
    <scope>NUCLEOTIDE SEQUENCE</scope>
    <source>
        <strain evidence="1">CBS 122681</strain>
    </source>
</reference>
<name>A0A6A6SI54_9PLEO</name>
<dbReference type="Proteomes" id="UP000799324">
    <property type="component" value="Unassembled WGS sequence"/>
</dbReference>
<accession>A0A6A6SI54</accession>
<dbReference type="EMBL" id="MU004620">
    <property type="protein sequence ID" value="KAF2647439.1"/>
    <property type="molecule type" value="Genomic_DNA"/>
</dbReference>
<protein>
    <submittedName>
        <fullName evidence="1">Uncharacterized protein</fullName>
    </submittedName>
</protein>
<keyword evidence="2" id="KW-1185">Reference proteome</keyword>
<dbReference type="AlphaFoldDB" id="A0A6A6SI54"/>
<proteinExistence type="predicted"/>
<sequence length="367" mass="40787">MATNETLQPIWPEFPAEFHDMLPGSQHPETLDGCFCPVCAAELWSSMPKHDSSVPLEPFSCDPRHVLEVFRSNTRFLKQLSKELEGWKPREGYAVESMHVIAQRNGIPPDVASKVQSLLEWLEECIKSVKVTGNLPDVKQLGNITGDLLFGSYVSYDQPAYKWASKEELRDEDGTDLWGTSEVGGEFGDVVESTISLNSELLQMDKNVATSVLKLLSVMLHEQTHSYSDTYTCSGFCRESPAKTKLCSFLHAKTVHMFDTGVYQGKEELCSDTGGHGPIFYAIIRDITYIMGRILDFGLSEPSAGSTYSEVADEPPKGGDLLPNCICEIPCQHCCFPSKSEMQSMTIKEIISTPLYVGKMKDSNRAD</sequence>
<evidence type="ECO:0000313" key="2">
    <source>
        <dbReference type="Proteomes" id="UP000799324"/>
    </source>
</evidence>